<evidence type="ECO:0000256" key="2">
    <source>
        <dbReference type="ARBA" id="ARBA00023125"/>
    </source>
</evidence>
<organism evidence="4 5">
    <name type="scientific">Aminipila butyrica</name>
    <dbReference type="NCBI Taxonomy" id="433296"/>
    <lineage>
        <taxon>Bacteria</taxon>
        <taxon>Bacillati</taxon>
        <taxon>Bacillota</taxon>
        <taxon>Clostridia</taxon>
        <taxon>Peptostreptococcales</taxon>
        <taxon>Anaerovoracaceae</taxon>
        <taxon>Aminipila</taxon>
    </lineage>
</organism>
<name>A0A858C0T7_9FIRM</name>
<protein>
    <recommendedName>
        <fullName evidence="6">Restriction endonuclease type i hsds</fullName>
    </recommendedName>
</protein>
<evidence type="ECO:0000256" key="3">
    <source>
        <dbReference type="SAM" id="Coils"/>
    </source>
</evidence>
<keyword evidence="2" id="KW-0238">DNA-binding</keyword>
<evidence type="ECO:0000313" key="5">
    <source>
        <dbReference type="Proteomes" id="UP000466848"/>
    </source>
</evidence>
<dbReference type="GO" id="GO:0003677">
    <property type="term" value="F:DNA binding"/>
    <property type="evidence" value="ECO:0007669"/>
    <property type="project" value="UniProtKB-KW"/>
</dbReference>
<reference evidence="4 5" key="1">
    <citation type="submission" date="2020-02" db="EMBL/GenBank/DDBJ databases">
        <authorList>
            <person name="Kim Y.B."/>
            <person name="Roh S.W."/>
        </authorList>
    </citation>
    <scope>NUCLEOTIDE SEQUENCE [LARGE SCALE GENOMIC DNA]</scope>
    <source>
        <strain evidence="4 5">DSM 103574</strain>
    </source>
</reference>
<dbReference type="InterPro" id="IPR051212">
    <property type="entry name" value="Type-I_RE_S_subunit"/>
</dbReference>
<evidence type="ECO:0000313" key="4">
    <source>
        <dbReference type="EMBL" id="QIB70006.1"/>
    </source>
</evidence>
<keyword evidence="5" id="KW-1185">Reference proteome</keyword>
<dbReference type="PANTHER" id="PTHR43140:SF1">
    <property type="entry name" value="TYPE I RESTRICTION ENZYME ECOKI SPECIFICITY SUBUNIT"/>
    <property type="match status" value="1"/>
</dbReference>
<keyword evidence="3" id="KW-0175">Coiled coil</keyword>
<dbReference type="EMBL" id="CP048649">
    <property type="protein sequence ID" value="QIB70006.1"/>
    <property type="molecule type" value="Genomic_DNA"/>
</dbReference>
<dbReference type="Gene3D" id="3.90.220.20">
    <property type="entry name" value="DNA methylase specificity domains"/>
    <property type="match status" value="2"/>
</dbReference>
<evidence type="ECO:0000256" key="1">
    <source>
        <dbReference type="ARBA" id="ARBA00022747"/>
    </source>
</evidence>
<dbReference type="CDD" id="cd16961">
    <property type="entry name" value="RMtype1_S_TRD-CR_like"/>
    <property type="match status" value="1"/>
</dbReference>
<dbReference type="AlphaFoldDB" id="A0A858C0T7"/>
<dbReference type="InterPro" id="IPR044946">
    <property type="entry name" value="Restrct_endonuc_typeI_TRD_sf"/>
</dbReference>
<gene>
    <name evidence="4" type="ORF">Ami103574_12175</name>
</gene>
<dbReference type="REBASE" id="379473">
    <property type="entry name" value="S.Abu103574ORF12190P"/>
</dbReference>
<evidence type="ECO:0008006" key="6">
    <source>
        <dbReference type="Google" id="ProtNLM"/>
    </source>
</evidence>
<dbReference type="Proteomes" id="UP000466848">
    <property type="component" value="Chromosome"/>
</dbReference>
<dbReference type="SUPFAM" id="SSF116734">
    <property type="entry name" value="DNA methylase specificity domain"/>
    <property type="match status" value="2"/>
</dbReference>
<accession>A0A858C0T7</accession>
<dbReference type="KEGG" id="abut:Ami103574_12175"/>
<feature type="coiled-coil region" evidence="3">
    <location>
        <begin position="154"/>
        <end position="181"/>
    </location>
</feature>
<dbReference type="PANTHER" id="PTHR43140">
    <property type="entry name" value="TYPE-1 RESTRICTION ENZYME ECOKI SPECIFICITY PROTEIN"/>
    <property type="match status" value="1"/>
</dbReference>
<sequence length="380" mass="43235">MAIGSAKRVLQKDWRPSGIPFYRAREVARLAAQEEIEQPLFISEEQYARLTIDDSGPQAGDLMVSAVGTLGKIYLVPEGQRFYYKDASVIRLSAWQKRVSSEYLKIYLESDYARCQMIQHSQGSTVDTISISAAGRYLIALPPLREQRAIAARYAEILIRIQELEQAKKRLLQATNKIKVRLLDLAMTGNLLPQEVKRQQQGNWPFSLPEDWNWYRGSRCFGKKAKKNSSSPTIRYIDIDAIDNQVCQVTLPKKMPATQAPKRARHTVQEGNVLFSLVRPYLKNIAYISADLEGCVASNAFFICHPSSVLLGRYAYYLMQSSYVVSGLNQLMRGDSSPAINQADVEAWLYPIPPISEQQRLVQILDQNFDQIEKLEKNFF</sequence>
<keyword evidence="1" id="KW-0680">Restriction system</keyword>
<proteinExistence type="predicted"/>
<dbReference type="GO" id="GO:0009307">
    <property type="term" value="P:DNA restriction-modification system"/>
    <property type="evidence" value="ECO:0007669"/>
    <property type="project" value="UniProtKB-KW"/>
</dbReference>